<feature type="domain" description="AAA+ ATPase" evidence="13">
    <location>
        <begin position="101"/>
        <end position="277"/>
    </location>
</feature>
<keyword evidence="5" id="KW-0547">Nucleotide-binding</keyword>
<dbReference type="EMBL" id="CAWVOK010000004">
    <property type="protein sequence ID" value="CAK8162390.1"/>
    <property type="molecule type" value="Genomic_DNA"/>
</dbReference>
<evidence type="ECO:0000259" key="13">
    <source>
        <dbReference type="SMART" id="SM00382"/>
    </source>
</evidence>
<dbReference type="InterPro" id="IPR022941">
    <property type="entry name" value="SRP54"/>
</dbReference>
<reference evidence="16 17" key="1">
    <citation type="submission" date="2024-01" db="EMBL/GenBank/DDBJ databases">
        <authorList>
            <person name="Kunselman E."/>
        </authorList>
    </citation>
    <scope>NUCLEOTIDE SEQUENCE [LARGE SCALE GENOMIC DNA]</scope>
    <source>
        <strain evidence="16">2 abalone samples</strain>
    </source>
</reference>
<comment type="catalytic activity">
    <reaction evidence="12">
        <text>GTP + H2O = GDP + phosphate + H(+)</text>
        <dbReference type="Rhea" id="RHEA:19669"/>
        <dbReference type="ChEBI" id="CHEBI:15377"/>
        <dbReference type="ChEBI" id="CHEBI:15378"/>
        <dbReference type="ChEBI" id="CHEBI:37565"/>
        <dbReference type="ChEBI" id="CHEBI:43474"/>
        <dbReference type="ChEBI" id="CHEBI:58189"/>
        <dbReference type="EC" id="3.6.5.4"/>
    </reaction>
</comment>
<evidence type="ECO:0000259" key="15">
    <source>
        <dbReference type="SMART" id="SM00963"/>
    </source>
</evidence>
<dbReference type="InterPro" id="IPR004125">
    <property type="entry name" value="Signal_recog_particle_SRP54_M"/>
</dbReference>
<evidence type="ECO:0000256" key="6">
    <source>
        <dbReference type="ARBA" id="ARBA00022801"/>
    </source>
</evidence>
<dbReference type="InterPro" id="IPR042101">
    <property type="entry name" value="SRP54_N_sf"/>
</dbReference>
<dbReference type="SMART" id="SM00382">
    <property type="entry name" value="AAA"/>
    <property type="match status" value="1"/>
</dbReference>
<dbReference type="PANTHER" id="PTHR11564">
    <property type="entry name" value="SIGNAL RECOGNITION PARTICLE 54K PROTEIN SRP54"/>
    <property type="match status" value="1"/>
</dbReference>
<dbReference type="PANTHER" id="PTHR11564:SF5">
    <property type="entry name" value="SIGNAL RECOGNITION PARTICLE SUBUNIT SRP54"/>
    <property type="match status" value="1"/>
</dbReference>
<keyword evidence="8" id="KW-0342">GTP-binding</keyword>
<dbReference type="Gene3D" id="1.10.260.30">
    <property type="entry name" value="Signal recognition particle, SRP54 subunit, M-domain"/>
    <property type="match status" value="1"/>
</dbReference>
<evidence type="ECO:0000313" key="16">
    <source>
        <dbReference type="EMBL" id="CAK8162390.1"/>
    </source>
</evidence>
<comment type="similarity">
    <text evidence="3">Belongs to the GTP-binding SRP family. SRP54 subfamily.</text>
</comment>
<dbReference type="InterPro" id="IPR036225">
    <property type="entry name" value="SRP/SRP_N"/>
</dbReference>
<keyword evidence="9" id="KW-0733">Signal recognition particle</keyword>
<dbReference type="Gene3D" id="1.20.120.140">
    <property type="entry name" value="Signal recognition particle SRP54, nucleotide-binding domain"/>
    <property type="match status" value="1"/>
</dbReference>
<feature type="domain" description="SRP54-type proteins GTP-binding" evidence="14">
    <location>
        <begin position="102"/>
        <end position="296"/>
    </location>
</feature>
<gene>
    <name evidence="16" type="primary">ffh</name>
    <name evidence="16" type="ORF">CAXC1_130002</name>
</gene>
<dbReference type="SUPFAM" id="SSF47446">
    <property type="entry name" value="Signal peptide-binding domain"/>
    <property type="match status" value="1"/>
</dbReference>
<evidence type="ECO:0000259" key="14">
    <source>
        <dbReference type="SMART" id="SM00962"/>
    </source>
</evidence>
<evidence type="ECO:0000256" key="1">
    <source>
        <dbReference type="ARBA" id="ARBA00004496"/>
    </source>
</evidence>
<dbReference type="EC" id="3.6.5.4" evidence="11"/>
<evidence type="ECO:0000256" key="11">
    <source>
        <dbReference type="ARBA" id="ARBA00035672"/>
    </source>
</evidence>
<dbReference type="SUPFAM" id="SSF47364">
    <property type="entry name" value="Domain of the SRP/SRP receptor G-proteins"/>
    <property type="match status" value="1"/>
</dbReference>
<evidence type="ECO:0000256" key="8">
    <source>
        <dbReference type="ARBA" id="ARBA00023134"/>
    </source>
</evidence>
<keyword evidence="10" id="KW-0687">Ribonucleoprotein</keyword>
<evidence type="ECO:0000313" key="17">
    <source>
        <dbReference type="Proteomes" id="UP001314181"/>
    </source>
</evidence>
<dbReference type="InterPro" id="IPR003593">
    <property type="entry name" value="AAA+_ATPase"/>
</dbReference>
<keyword evidence="4" id="KW-0963">Cytoplasm</keyword>
<keyword evidence="17" id="KW-1185">Reference proteome</keyword>
<evidence type="ECO:0000256" key="7">
    <source>
        <dbReference type="ARBA" id="ARBA00022884"/>
    </source>
</evidence>
<evidence type="ECO:0000256" key="9">
    <source>
        <dbReference type="ARBA" id="ARBA00023135"/>
    </source>
</evidence>
<dbReference type="Pfam" id="PF02978">
    <property type="entry name" value="SRP_SPB"/>
    <property type="match status" value="1"/>
</dbReference>
<name>A0ABP0ERS4_9RICK</name>
<dbReference type="Pfam" id="PF02881">
    <property type="entry name" value="SRP54_N"/>
    <property type="match status" value="1"/>
</dbReference>
<keyword evidence="7" id="KW-0694">RNA-binding</keyword>
<dbReference type="Proteomes" id="UP001314181">
    <property type="component" value="Unassembled WGS sequence"/>
</dbReference>
<evidence type="ECO:0000256" key="2">
    <source>
        <dbReference type="ARBA" id="ARBA00004515"/>
    </source>
</evidence>
<dbReference type="InterPro" id="IPR027417">
    <property type="entry name" value="P-loop_NTPase"/>
</dbReference>
<feature type="domain" description="Signal recognition particle SRP54 helical bundle" evidence="15">
    <location>
        <begin position="1"/>
        <end position="86"/>
    </location>
</feature>
<dbReference type="Gene3D" id="3.40.50.300">
    <property type="entry name" value="P-loop containing nucleotide triphosphate hydrolases"/>
    <property type="match status" value="1"/>
</dbReference>
<comment type="caution">
    <text evidence="16">The sequence shown here is derived from an EMBL/GenBank/DDBJ whole genome shotgun (WGS) entry which is preliminary data.</text>
</comment>
<dbReference type="SMART" id="SM00963">
    <property type="entry name" value="SRP54_N"/>
    <property type="match status" value="1"/>
</dbReference>
<organism evidence="16 17">
    <name type="scientific">Candidatus Xenohaliotis californiensis</name>
    <dbReference type="NCBI Taxonomy" id="84677"/>
    <lineage>
        <taxon>Bacteria</taxon>
        <taxon>Pseudomonadati</taxon>
        <taxon>Pseudomonadota</taxon>
        <taxon>Alphaproteobacteria</taxon>
        <taxon>Rickettsiales</taxon>
        <taxon>Anaplasmataceae</taxon>
        <taxon>Candidatus Xenohaliotis</taxon>
    </lineage>
</organism>
<evidence type="ECO:0000256" key="12">
    <source>
        <dbReference type="ARBA" id="ARBA00048027"/>
    </source>
</evidence>
<accession>A0ABP0ERS4</accession>
<dbReference type="SMART" id="SM00962">
    <property type="entry name" value="SRP54"/>
    <property type="match status" value="1"/>
</dbReference>
<keyword evidence="6" id="KW-0378">Hydrolase</keyword>
<dbReference type="InterPro" id="IPR036891">
    <property type="entry name" value="Signal_recog_part_SRP54_M_sf"/>
</dbReference>
<dbReference type="RefSeq" id="WP_338363395.1">
    <property type="nucleotide sequence ID" value="NZ_CAWVOK010000004.1"/>
</dbReference>
<dbReference type="SUPFAM" id="SSF52540">
    <property type="entry name" value="P-loop containing nucleoside triphosphate hydrolases"/>
    <property type="match status" value="1"/>
</dbReference>
<proteinExistence type="inferred from homology"/>
<sequence length="458" mass="50459">MFDGLSNKFTDLFNNILGSKHISKKDVEKALNIIRESLIDADVAPSVIDVISDRIGKICLGDKVLKSLDPTKMIIKATNDVLIDILGGALEANAELYLDNVPSVIMMVGLQGAGKTTSTAKLALHLRERRKKKVLVASLDIYRPAAQEQLKIIAQQNNIDSLEIISNENPLEITSRAIKKSAGYDVLILDTAGRLHVDESLIKELVQVKKFAKPSETILVADAMLGQDALYIAEKFNNDVGLTGVMATRVDGDARGGAIISMKYITGCSIKFVGTGEKAKDLEQFHPERAASKILGMGDIVSVVEKAQEQIEEEDMMRMVKRVQKGLFNFNDMLRYYNMIGKMGGLRSLLGYLPMMGGLKDNLSGFDDSTIKKDKAIISSMTPAERQFPKLLNIVSRKLRISKGAGVKTHDIGAIVKRQQQIQKVFAKLKNVDMNNLGMDMNALNNIDMQSIMSMLKK</sequence>
<evidence type="ECO:0000256" key="3">
    <source>
        <dbReference type="ARBA" id="ARBA00005450"/>
    </source>
</evidence>
<dbReference type="Pfam" id="PF00448">
    <property type="entry name" value="SRP54"/>
    <property type="match status" value="1"/>
</dbReference>
<protein>
    <recommendedName>
        <fullName evidence="11">signal-recognition-particle GTPase</fullName>
        <ecNumber evidence="11">3.6.5.4</ecNumber>
    </recommendedName>
</protein>
<dbReference type="InterPro" id="IPR013822">
    <property type="entry name" value="Signal_recog_particl_SRP54_hlx"/>
</dbReference>
<comment type="subcellular location">
    <subcellularLocation>
        <location evidence="2">Cell inner membrane</location>
        <topology evidence="2">Peripheral membrane protein</topology>
        <orientation evidence="2">Cytoplasmic side</orientation>
    </subcellularLocation>
    <subcellularLocation>
        <location evidence="1">Cytoplasm</location>
    </subcellularLocation>
</comment>
<evidence type="ECO:0000256" key="4">
    <source>
        <dbReference type="ARBA" id="ARBA00022490"/>
    </source>
</evidence>
<dbReference type="CDD" id="cd18539">
    <property type="entry name" value="SRP_G"/>
    <property type="match status" value="1"/>
</dbReference>
<evidence type="ECO:0000256" key="5">
    <source>
        <dbReference type="ARBA" id="ARBA00022741"/>
    </source>
</evidence>
<dbReference type="InterPro" id="IPR000897">
    <property type="entry name" value="SRP54_GTPase_dom"/>
</dbReference>
<evidence type="ECO:0000256" key="10">
    <source>
        <dbReference type="ARBA" id="ARBA00023274"/>
    </source>
</evidence>